<feature type="domain" description="4Fe-4S Mo/W bis-MGD-type" evidence="7">
    <location>
        <begin position="1"/>
        <end position="57"/>
    </location>
</feature>
<keyword evidence="9" id="KW-1185">Reference proteome</keyword>
<evidence type="ECO:0000256" key="2">
    <source>
        <dbReference type="ARBA" id="ARBA00022723"/>
    </source>
</evidence>
<dbReference type="SMART" id="SM00926">
    <property type="entry name" value="Molybdop_Fe4S4"/>
    <property type="match status" value="1"/>
</dbReference>
<dbReference type="InterPro" id="IPR009010">
    <property type="entry name" value="Asp_de-COase-like_dom_sf"/>
</dbReference>
<feature type="compositionally biased region" description="Low complexity" evidence="6">
    <location>
        <begin position="586"/>
        <end position="608"/>
    </location>
</feature>
<dbReference type="Gene3D" id="3.40.50.740">
    <property type="match status" value="1"/>
</dbReference>
<keyword evidence="1" id="KW-0004">4Fe-4S</keyword>
<evidence type="ECO:0000313" key="8">
    <source>
        <dbReference type="EMBL" id="GAA1241372.1"/>
    </source>
</evidence>
<gene>
    <name evidence="8" type="ORF">GCM10009676_28020</name>
</gene>
<comment type="caution">
    <text evidence="8">The sequence shown here is derived from an EMBL/GenBank/DDBJ whole genome shotgun (WGS) entry which is preliminary data.</text>
</comment>
<dbReference type="Pfam" id="PF00384">
    <property type="entry name" value="Molybdopterin"/>
    <property type="match status" value="1"/>
</dbReference>
<dbReference type="InterPro" id="IPR050123">
    <property type="entry name" value="Prok_molybdopt-oxidoreductase"/>
</dbReference>
<evidence type="ECO:0000256" key="5">
    <source>
        <dbReference type="ARBA" id="ARBA00023014"/>
    </source>
</evidence>
<proteinExistence type="predicted"/>
<dbReference type="PANTHER" id="PTHR43105:SF9">
    <property type="entry name" value="NADPH-FE(3+) OXIDOREDUCTASE SUBUNIT ALPHA"/>
    <property type="match status" value="1"/>
</dbReference>
<dbReference type="Gene3D" id="2.40.40.20">
    <property type="match status" value="1"/>
</dbReference>
<keyword evidence="2" id="KW-0479">Metal-binding</keyword>
<evidence type="ECO:0000259" key="7">
    <source>
        <dbReference type="PROSITE" id="PS51669"/>
    </source>
</evidence>
<dbReference type="SUPFAM" id="SSF53706">
    <property type="entry name" value="Formate dehydrogenase/DMSO reductase, domains 1-3"/>
    <property type="match status" value="1"/>
</dbReference>
<dbReference type="PANTHER" id="PTHR43105">
    <property type="entry name" value="RESPIRATORY NITRATE REDUCTASE"/>
    <property type="match status" value="1"/>
</dbReference>
<organism evidence="8 9">
    <name type="scientific">Prauserella halophila</name>
    <dbReference type="NCBI Taxonomy" id="185641"/>
    <lineage>
        <taxon>Bacteria</taxon>
        <taxon>Bacillati</taxon>
        <taxon>Actinomycetota</taxon>
        <taxon>Actinomycetes</taxon>
        <taxon>Pseudonocardiales</taxon>
        <taxon>Pseudonocardiaceae</taxon>
        <taxon>Prauserella</taxon>
    </lineage>
</organism>
<reference evidence="8 9" key="1">
    <citation type="journal article" date="2019" name="Int. J. Syst. Evol. Microbiol.">
        <title>The Global Catalogue of Microorganisms (GCM) 10K type strain sequencing project: providing services to taxonomists for standard genome sequencing and annotation.</title>
        <authorList>
            <consortium name="The Broad Institute Genomics Platform"/>
            <consortium name="The Broad Institute Genome Sequencing Center for Infectious Disease"/>
            <person name="Wu L."/>
            <person name="Ma J."/>
        </authorList>
    </citation>
    <scope>NUCLEOTIDE SEQUENCE [LARGE SCALE GENOMIC DNA]</scope>
    <source>
        <strain evidence="8 9">JCM 13023</strain>
    </source>
</reference>
<dbReference type="Pfam" id="PF04879">
    <property type="entry name" value="Molybdop_Fe4S4"/>
    <property type="match status" value="1"/>
</dbReference>
<accession>A0ABN1W955</accession>
<dbReference type="RefSeq" id="WP_253864382.1">
    <property type="nucleotide sequence ID" value="NZ_BAAALN010000007.1"/>
</dbReference>
<dbReference type="InterPro" id="IPR006656">
    <property type="entry name" value="Mopterin_OxRdtase"/>
</dbReference>
<dbReference type="EMBL" id="BAAALN010000007">
    <property type="protein sequence ID" value="GAA1241372.1"/>
    <property type="molecule type" value="Genomic_DNA"/>
</dbReference>
<evidence type="ECO:0000256" key="6">
    <source>
        <dbReference type="SAM" id="MobiDB-lite"/>
    </source>
</evidence>
<keyword evidence="4" id="KW-0408">Iron</keyword>
<protein>
    <submittedName>
        <fullName evidence="8">Molybdopterin-dependent oxidoreductase</fullName>
    </submittedName>
</protein>
<dbReference type="PROSITE" id="PS51669">
    <property type="entry name" value="4FE4S_MOW_BIS_MGD"/>
    <property type="match status" value="1"/>
</dbReference>
<keyword evidence="3" id="KW-0560">Oxidoreductase</keyword>
<dbReference type="Gene3D" id="3.40.228.10">
    <property type="entry name" value="Dimethylsulfoxide Reductase, domain 2"/>
    <property type="match status" value="1"/>
</dbReference>
<sequence>MTTAYVTCPLCEATCGLEVTLDGTAVTGVRGDRDDVFSRGYVCPKGASLGALHHDPDRLHTPLIRRDGELVEASWDEAFAEIDARLPGLIDAHGRDAVAVYVGNPVSHNVSASVYLRALVKALRTTNVYTAGSVDQIPKHYSSGYLFGGAMTIPVPDLDRTEHLLVLGANPLVSNGSLMTAGDVRSRLRGIRERGGRIVVVDPRRTRTAEFADEHHPIRPGTDALLLLAMVHTLFAEDLVRLGTLARHVTGVDEIRELATDYSPEAVTGATGLPAADIRRLARELAAADRAAVYGRIGTTTQEFGTLTSWLVDVLNVLTGHLDREGCAMFPLAAAGQANTAPGKPFRAGRRHTRVRGLPEVIGEVPVATLADEIETPGDGQVRALITIAGNPCLSAPNAARLDAALADLDFMVSIDIYRNETTSRADVVLPAPSPLERPHYDVTLYQLAVRSVANWTPATLDTGIPQEWRTLLRLSGVIAGQGPDADVDALDDLLAADLADRYGVAADESRRGPERIVDLMLRAGPFDLTLADLEAAPHGVDLGPMQPRVPDVLATESGKVELAPEAIVSDMPRLADSLARWSSSRSNSAASNGAVSNSAASNGAASNGAGGRASGRTTDLILIGRRQLSSNNSWMHNLEPLVRGSNRCTAQLHPDDANGLDLADGDPVTVTARTGSIDVPVEITDAVRPGVVSIPHGWGHDVAGVRTTVATQHSGANANVLTDDLALDVPTGTAALGGIPVTLTKP</sequence>
<evidence type="ECO:0000256" key="1">
    <source>
        <dbReference type="ARBA" id="ARBA00022485"/>
    </source>
</evidence>
<keyword evidence="5" id="KW-0411">Iron-sulfur</keyword>
<dbReference type="Pfam" id="PF01568">
    <property type="entry name" value="Molydop_binding"/>
    <property type="match status" value="1"/>
</dbReference>
<evidence type="ECO:0000313" key="9">
    <source>
        <dbReference type="Proteomes" id="UP001500653"/>
    </source>
</evidence>
<name>A0ABN1W955_9PSEU</name>
<dbReference type="Proteomes" id="UP001500653">
    <property type="component" value="Unassembled WGS sequence"/>
</dbReference>
<dbReference type="Gene3D" id="2.20.25.90">
    <property type="entry name" value="ADC-like domains"/>
    <property type="match status" value="1"/>
</dbReference>
<evidence type="ECO:0000256" key="3">
    <source>
        <dbReference type="ARBA" id="ARBA00023002"/>
    </source>
</evidence>
<dbReference type="InterPro" id="IPR006657">
    <property type="entry name" value="MoPterin_dinucl-bd_dom"/>
</dbReference>
<dbReference type="SUPFAM" id="SSF50692">
    <property type="entry name" value="ADC-like"/>
    <property type="match status" value="1"/>
</dbReference>
<dbReference type="InterPro" id="IPR006963">
    <property type="entry name" value="Mopterin_OxRdtase_4Fe-4S_dom"/>
</dbReference>
<feature type="region of interest" description="Disordered" evidence="6">
    <location>
        <begin position="586"/>
        <end position="616"/>
    </location>
</feature>
<evidence type="ECO:0000256" key="4">
    <source>
        <dbReference type="ARBA" id="ARBA00023004"/>
    </source>
</evidence>